<evidence type="ECO:0000256" key="11">
    <source>
        <dbReference type="RuleBase" id="RU003357"/>
    </source>
</evidence>
<keyword evidence="3" id="KW-1134">Transmembrane beta strand</keyword>
<dbReference type="AlphaFoldDB" id="A0A502FYW4"/>
<dbReference type="InterPro" id="IPR000531">
    <property type="entry name" value="Beta-barrel_TonB"/>
</dbReference>
<feature type="signal peptide" evidence="12">
    <location>
        <begin position="1"/>
        <end position="21"/>
    </location>
</feature>
<evidence type="ECO:0000313" key="14">
    <source>
        <dbReference type="EMBL" id="TPG54226.1"/>
    </source>
</evidence>
<dbReference type="GO" id="GO:0006826">
    <property type="term" value="P:iron ion transport"/>
    <property type="evidence" value="ECO:0007669"/>
    <property type="project" value="UniProtKB-KW"/>
</dbReference>
<comment type="similarity">
    <text evidence="11">Belongs to the TonB-dependent receptor family.</text>
</comment>
<dbReference type="OrthoDB" id="9760333at2"/>
<proteinExistence type="inferred from homology"/>
<gene>
    <name evidence="14" type="ORF">EAH76_05935</name>
</gene>
<keyword evidence="9 11" id="KW-0472">Membrane</keyword>
<keyword evidence="5" id="KW-0812">Transmembrane</keyword>
<evidence type="ECO:0000256" key="10">
    <source>
        <dbReference type="ARBA" id="ARBA00023237"/>
    </source>
</evidence>
<feature type="chain" id="PRO_5021507100" evidence="12">
    <location>
        <begin position="22"/>
        <end position="804"/>
    </location>
</feature>
<dbReference type="InterPro" id="IPR011662">
    <property type="entry name" value="Secretin/TonB_short_N"/>
</dbReference>
<dbReference type="RefSeq" id="WP_140849137.1">
    <property type="nucleotide sequence ID" value="NZ_RCZC01000002.1"/>
</dbReference>
<keyword evidence="6" id="KW-0408">Iron</keyword>
<dbReference type="InterPro" id="IPR012910">
    <property type="entry name" value="Plug_dom"/>
</dbReference>
<evidence type="ECO:0000256" key="1">
    <source>
        <dbReference type="ARBA" id="ARBA00004571"/>
    </source>
</evidence>
<dbReference type="Gene3D" id="3.55.50.30">
    <property type="match status" value="1"/>
</dbReference>
<evidence type="ECO:0000256" key="4">
    <source>
        <dbReference type="ARBA" id="ARBA00022496"/>
    </source>
</evidence>
<evidence type="ECO:0000256" key="2">
    <source>
        <dbReference type="ARBA" id="ARBA00022448"/>
    </source>
</evidence>
<organism evidence="14 15">
    <name type="scientific">Sphingomonas glacialis</name>
    <dbReference type="NCBI Taxonomy" id="658225"/>
    <lineage>
        <taxon>Bacteria</taxon>
        <taxon>Pseudomonadati</taxon>
        <taxon>Pseudomonadota</taxon>
        <taxon>Alphaproteobacteria</taxon>
        <taxon>Sphingomonadales</taxon>
        <taxon>Sphingomonadaceae</taxon>
        <taxon>Sphingomonas</taxon>
    </lineage>
</organism>
<evidence type="ECO:0000259" key="13">
    <source>
        <dbReference type="SMART" id="SM00965"/>
    </source>
</evidence>
<keyword evidence="8 11" id="KW-0798">TonB box</keyword>
<keyword evidence="4" id="KW-0410">Iron transport</keyword>
<dbReference type="InterPro" id="IPR036942">
    <property type="entry name" value="Beta-barrel_TonB_sf"/>
</dbReference>
<evidence type="ECO:0000313" key="15">
    <source>
        <dbReference type="Proteomes" id="UP000319931"/>
    </source>
</evidence>
<dbReference type="Proteomes" id="UP000319931">
    <property type="component" value="Unassembled WGS sequence"/>
</dbReference>
<protein>
    <submittedName>
        <fullName evidence="14">TonB-dependent receptor</fullName>
    </submittedName>
</protein>
<keyword evidence="14" id="KW-0675">Receptor</keyword>
<evidence type="ECO:0000256" key="12">
    <source>
        <dbReference type="SAM" id="SignalP"/>
    </source>
</evidence>
<dbReference type="Pfam" id="PF00593">
    <property type="entry name" value="TonB_dep_Rec_b-barrel"/>
    <property type="match status" value="1"/>
</dbReference>
<keyword evidence="2" id="KW-0813">Transport</keyword>
<accession>A0A502FYW4</accession>
<keyword evidence="7" id="KW-0406">Ion transport</keyword>
<evidence type="ECO:0000256" key="7">
    <source>
        <dbReference type="ARBA" id="ARBA00023065"/>
    </source>
</evidence>
<feature type="domain" description="Secretin/TonB short N-terminal" evidence="13">
    <location>
        <begin position="48"/>
        <end position="99"/>
    </location>
</feature>
<evidence type="ECO:0000256" key="8">
    <source>
        <dbReference type="ARBA" id="ARBA00023077"/>
    </source>
</evidence>
<dbReference type="SUPFAM" id="SSF56935">
    <property type="entry name" value="Porins"/>
    <property type="match status" value="1"/>
</dbReference>
<keyword evidence="10" id="KW-0998">Cell outer membrane</keyword>
<sequence length="804" mass="84688">MRHRNMLWPFAAACIATPALAQDRATSVDVPAAPLAQAVHTLSLQTGTSIGFHDSRLAAIVVRRARGRLTAVQALACMLKNTGLRARRVAPATYLVEAAPVVAVSAPVAGPPVAPAMAESEPRDIVVTGSKRDIPLGAYPGGVEIIDGRSLSAAAAGHGNALLETLLASVASTHLGPGRDKLFIRGIADSSFVGPTQATVGQYWGNSRITYSAPDPSLRLYDIERVEVLEGPQGTLYGAGSLGGVVRVVPRAPELSTLGGQIWGGVQAVQHGGVGGDGGAVLNVPVLPGRAAVRALVFASSDAGYIDDVQRGLKNTNRVRTLGGRLGVRIEPGDGWTVDVDGVGQAIHGDDAQYADRGGNGLTRASAIARPYHDRYGLAEVVARRRSGTLDVSASLSYSRQSVAEIFDALELADLARPTVTPGSDGTIAAVGQTNQIELISAEGRIVRHSGDGTGWIVGLSLLSNRASLNRQTYLGLGGAFASAPLTGVRNTAQEATVFGEKTVAPLRRVTVTIGGRLTTVRLSGRSLDAVDLVALRVDPGAGASRSETRFLPSAAIGYRIDDSATLFARYQQGFRPGGVGLREDFIEHFRGDRLGALEAGVRRHTRRLDASVGAAWTRWTSIQADLIDGLGFPTTSNIGDGRILSLGVATKWRPVDGLEFDGALYINDSRVTEFSPAALGLDGVTLHSSRLPNVADASGRIGLTYQHRLAGTTALQLSGFGRYIGHSTLGVGTILEKPQGCYWDTGTELRLGPPRHGISLAVTNLFDTRGNRFAFGSPFLLRDHDEITPLQPRSVRLGFDRVF</sequence>
<dbReference type="EMBL" id="RCZC01000002">
    <property type="protein sequence ID" value="TPG54226.1"/>
    <property type="molecule type" value="Genomic_DNA"/>
</dbReference>
<dbReference type="PANTHER" id="PTHR32552:SF81">
    <property type="entry name" value="TONB-DEPENDENT OUTER MEMBRANE RECEPTOR"/>
    <property type="match status" value="1"/>
</dbReference>
<keyword evidence="12" id="KW-0732">Signal</keyword>
<evidence type="ECO:0000256" key="3">
    <source>
        <dbReference type="ARBA" id="ARBA00022452"/>
    </source>
</evidence>
<keyword evidence="15" id="KW-1185">Reference proteome</keyword>
<dbReference type="Pfam" id="PF07715">
    <property type="entry name" value="Plug"/>
    <property type="match status" value="1"/>
</dbReference>
<dbReference type="PANTHER" id="PTHR32552">
    <property type="entry name" value="FERRICHROME IRON RECEPTOR-RELATED"/>
    <property type="match status" value="1"/>
</dbReference>
<name>A0A502FYW4_9SPHN</name>
<evidence type="ECO:0000256" key="6">
    <source>
        <dbReference type="ARBA" id="ARBA00023004"/>
    </source>
</evidence>
<dbReference type="SMART" id="SM00965">
    <property type="entry name" value="STN"/>
    <property type="match status" value="1"/>
</dbReference>
<dbReference type="InterPro" id="IPR039426">
    <property type="entry name" value="TonB-dep_rcpt-like"/>
</dbReference>
<dbReference type="GO" id="GO:0009279">
    <property type="term" value="C:cell outer membrane"/>
    <property type="evidence" value="ECO:0007669"/>
    <property type="project" value="UniProtKB-SubCell"/>
</dbReference>
<dbReference type="Gene3D" id="2.40.170.20">
    <property type="entry name" value="TonB-dependent receptor, beta-barrel domain"/>
    <property type="match status" value="1"/>
</dbReference>
<comment type="subcellular location">
    <subcellularLocation>
        <location evidence="1">Cell outer membrane</location>
        <topology evidence="1">Multi-pass membrane protein</topology>
    </subcellularLocation>
</comment>
<evidence type="ECO:0000256" key="5">
    <source>
        <dbReference type="ARBA" id="ARBA00022692"/>
    </source>
</evidence>
<evidence type="ECO:0000256" key="9">
    <source>
        <dbReference type="ARBA" id="ARBA00023136"/>
    </source>
</evidence>
<reference evidence="14 15" key="1">
    <citation type="journal article" date="2019" name="Environ. Microbiol.">
        <title>Species interactions and distinct microbial communities in high Arctic permafrost affected cryosols are associated with the CH4 and CO2 gas fluxes.</title>
        <authorList>
            <person name="Altshuler I."/>
            <person name="Hamel J."/>
            <person name="Turney S."/>
            <person name="Magnuson E."/>
            <person name="Levesque R."/>
            <person name="Greer C."/>
            <person name="Whyte L.G."/>
        </authorList>
    </citation>
    <scope>NUCLEOTIDE SEQUENCE [LARGE SCALE GENOMIC DNA]</scope>
    <source>
        <strain evidence="14 15">E6.1</strain>
    </source>
</reference>
<comment type="caution">
    <text evidence="14">The sequence shown here is derived from an EMBL/GenBank/DDBJ whole genome shotgun (WGS) entry which is preliminary data.</text>
</comment>